<reference evidence="16" key="1">
    <citation type="submission" date="2021-10" db="EMBL/GenBank/DDBJ databases">
        <authorList>
            <person name="Piombo E."/>
        </authorList>
    </citation>
    <scope>NUCLEOTIDE SEQUENCE</scope>
</reference>
<keyword evidence="6 11" id="KW-0479">Metal-binding</keyword>
<keyword evidence="8 11" id="KW-0460">Magnesium</keyword>
<dbReference type="Gene3D" id="3.40.50.1220">
    <property type="entry name" value="TPP-binding domain"/>
    <property type="match status" value="1"/>
</dbReference>
<dbReference type="GO" id="GO:0004737">
    <property type="term" value="F:pyruvate decarboxylase activity"/>
    <property type="evidence" value="ECO:0007669"/>
    <property type="project" value="UniProtKB-EC"/>
</dbReference>
<feature type="binding site" evidence="11">
    <location>
        <position position="461"/>
    </location>
    <ligand>
        <name>Mg(2+)</name>
        <dbReference type="ChEBI" id="CHEBI:18420"/>
    </ligand>
</feature>
<keyword evidence="7" id="KW-0210">Decarboxylase</keyword>
<evidence type="ECO:0000256" key="6">
    <source>
        <dbReference type="ARBA" id="ARBA00022723"/>
    </source>
</evidence>
<feature type="domain" description="Thiamine pyrophosphate enzyme N-terminal TPP-binding" evidence="15">
    <location>
        <begin position="6"/>
        <end position="112"/>
    </location>
</feature>
<gene>
    <name evidence="16" type="ORF">CRHIZ90672A_00007837</name>
</gene>
<evidence type="ECO:0000256" key="7">
    <source>
        <dbReference type="ARBA" id="ARBA00022793"/>
    </source>
</evidence>
<dbReference type="PANTHER" id="PTHR43452:SF11">
    <property type="entry name" value="PYRUVATE DECARBOXYLASE"/>
    <property type="match status" value="1"/>
</dbReference>
<evidence type="ECO:0000256" key="12">
    <source>
        <dbReference type="RuleBase" id="RU362132"/>
    </source>
</evidence>
<comment type="cofactor">
    <cofactor evidence="11">
        <name>Mg(2+)</name>
        <dbReference type="ChEBI" id="CHEBI:18420"/>
    </cofactor>
    <text evidence="11">Binds 1 Mg(2+) per subunit.</text>
</comment>
<dbReference type="Gene3D" id="3.40.50.970">
    <property type="match status" value="2"/>
</dbReference>
<dbReference type="InterPro" id="IPR000399">
    <property type="entry name" value="TPP-bd_CS"/>
</dbReference>
<dbReference type="Pfam" id="PF00205">
    <property type="entry name" value="TPP_enzyme_M"/>
    <property type="match status" value="1"/>
</dbReference>
<dbReference type="OrthoDB" id="308383at2759"/>
<organism evidence="16 17">
    <name type="scientific">Clonostachys rhizophaga</name>
    <dbReference type="NCBI Taxonomy" id="160324"/>
    <lineage>
        <taxon>Eukaryota</taxon>
        <taxon>Fungi</taxon>
        <taxon>Dikarya</taxon>
        <taxon>Ascomycota</taxon>
        <taxon>Pezizomycotina</taxon>
        <taxon>Sordariomycetes</taxon>
        <taxon>Hypocreomycetidae</taxon>
        <taxon>Hypocreales</taxon>
        <taxon>Bionectriaceae</taxon>
        <taxon>Clonostachys</taxon>
    </lineage>
</organism>
<dbReference type="PANTHER" id="PTHR43452">
    <property type="entry name" value="PYRUVATE DECARBOXYLASE"/>
    <property type="match status" value="1"/>
</dbReference>
<comment type="cofactor">
    <cofactor evidence="2">
        <name>thiamine diphosphate</name>
        <dbReference type="ChEBI" id="CHEBI:58937"/>
    </cofactor>
</comment>
<dbReference type="AlphaFoldDB" id="A0A9N9V0G7"/>
<dbReference type="EMBL" id="CABFNQ020000451">
    <property type="protein sequence ID" value="CAH0015646.1"/>
    <property type="molecule type" value="Genomic_DNA"/>
</dbReference>
<dbReference type="Pfam" id="PF02775">
    <property type="entry name" value="TPP_enzyme_C"/>
    <property type="match status" value="1"/>
</dbReference>
<dbReference type="FunFam" id="3.40.50.970:FF:000024">
    <property type="entry name" value="Pyruvate decarboxylase isozyme"/>
    <property type="match status" value="1"/>
</dbReference>
<dbReference type="PIRSF" id="PIRSF036565">
    <property type="entry name" value="Pyruvt_ip_decrb"/>
    <property type="match status" value="1"/>
</dbReference>
<keyword evidence="10" id="KW-0456">Lyase</keyword>
<dbReference type="CDD" id="cd02005">
    <property type="entry name" value="TPP_PDC_IPDC"/>
    <property type="match status" value="1"/>
</dbReference>
<accession>A0A9N9V0G7</accession>
<evidence type="ECO:0000313" key="17">
    <source>
        <dbReference type="Proteomes" id="UP000696573"/>
    </source>
</evidence>
<dbReference type="GO" id="GO:0030976">
    <property type="term" value="F:thiamine pyrophosphate binding"/>
    <property type="evidence" value="ECO:0007669"/>
    <property type="project" value="InterPro"/>
</dbReference>
<feature type="domain" description="Thiamine pyrophosphate enzyme TPP-binding" evidence="14">
    <location>
        <begin position="399"/>
        <end position="522"/>
    </location>
</feature>
<comment type="caution">
    <text evidence="16">The sequence shown here is derived from an EMBL/GenBank/DDBJ whole genome shotgun (WGS) entry which is preliminary data.</text>
</comment>
<dbReference type="GO" id="GO:0000287">
    <property type="term" value="F:magnesium ion binding"/>
    <property type="evidence" value="ECO:0007669"/>
    <property type="project" value="InterPro"/>
</dbReference>
<dbReference type="CDD" id="cd07038">
    <property type="entry name" value="TPP_PYR_PDC_IPDC_like"/>
    <property type="match status" value="1"/>
</dbReference>
<proteinExistence type="inferred from homology"/>
<dbReference type="InterPro" id="IPR012000">
    <property type="entry name" value="Thiamin_PyroP_enz_cen_dom"/>
</dbReference>
<feature type="binding site" evidence="11">
    <location>
        <position position="488"/>
    </location>
    <ligand>
        <name>Mg(2+)</name>
        <dbReference type="ChEBI" id="CHEBI:18420"/>
    </ligand>
</feature>
<dbReference type="SUPFAM" id="SSF52518">
    <property type="entry name" value="Thiamin diphosphate-binding fold (THDP-binding)"/>
    <property type="match status" value="2"/>
</dbReference>
<evidence type="ECO:0000256" key="4">
    <source>
        <dbReference type="ARBA" id="ARBA00013202"/>
    </source>
</evidence>
<dbReference type="InterPro" id="IPR012110">
    <property type="entry name" value="PDC/IPDC-like"/>
</dbReference>
<keyword evidence="17" id="KW-1185">Reference proteome</keyword>
<dbReference type="GO" id="GO:0000949">
    <property type="term" value="P:aromatic amino acid family catabolic process to alcohol via Ehrlich pathway"/>
    <property type="evidence" value="ECO:0007669"/>
    <property type="project" value="TreeGrafter"/>
</dbReference>
<dbReference type="EC" id="4.1.1.1" evidence="4"/>
<dbReference type="InterPro" id="IPR012001">
    <property type="entry name" value="Thiamin_PyroP_enz_TPP-bd_dom"/>
</dbReference>
<dbReference type="PROSITE" id="PS00187">
    <property type="entry name" value="TPP_ENZYMES"/>
    <property type="match status" value="1"/>
</dbReference>
<dbReference type="InterPro" id="IPR029061">
    <property type="entry name" value="THDP-binding"/>
</dbReference>
<evidence type="ECO:0000256" key="5">
    <source>
        <dbReference type="ARBA" id="ARBA00014422"/>
    </source>
</evidence>
<evidence type="ECO:0000256" key="1">
    <source>
        <dbReference type="ARBA" id="ARBA00001041"/>
    </source>
</evidence>
<evidence type="ECO:0000256" key="9">
    <source>
        <dbReference type="ARBA" id="ARBA00023052"/>
    </source>
</evidence>
<dbReference type="GO" id="GO:0005634">
    <property type="term" value="C:nucleus"/>
    <property type="evidence" value="ECO:0007669"/>
    <property type="project" value="TreeGrafter"/>
</dbReference>
<protein>
    <recommendedName>
        <fullName evidence="5">Pyruvate decarboxylase</fullName>
        <ecNumber evidence="4">4.1.1.1</ecNumber>
    </recommendedName>
</protein>
<dbReference type="GO" id="GO:0005829">
    <property type="term" value="C:cytosol"/>
    <property type="evidence" value="ECO:0007669"/>
    <property type="project" value="TreeGrafter"/>
</dbReference>
<dbReference type="Pfam" id="PF02776">
    <property type="entry name" value="TPP_enzyme_N"/>
    <property type="match status" value="1"/>
</dbReference>
<comment type="catalytic activity">
    <reaction evidence="1">
        <text>a 2-oxocarboxylate + H(+) = an aldehyde + CO2</text>
        <dbReference type="Rhea" id="RHEA:11628"/>
        <dbReference type="ChEBI" id="CHEBI:15378"/>
        <dbReference type="ChEBI" id="CHEBI:16526"/>
        <dbReference type="ChEBI" id="CHEBI:17478"/>
        <dbReference type="ChEBI" id="CHEBI:35179"/>
        <dbReference type="EC" id="4.1.1.1"/>
    </reaction>
</comment>
<evidence type="ECO:0000256" key="3">
    <source>
        <dbReference type="ARBA" id="ARBA00007812"/>
    </source>
</evidence>
<name>A0A9N9V0G7_9HYPO</name>
<comment type="similarity">
    <text evidence="3 12">Belongs to the TPP enzyme family.</text>
</comment>
<dbReference type="InterPro" id="IPR011766">
    <property type="entry name" value="TPP_enzyme_TPP-bd"/>
</dbReference>
<dbReference type="InterPro" id="IPR029035">
    <property type="entry name" value="DHS-like_NAD/FAD-binding_dom"/>
</dbReference>
<keyword evidence="9 12" id="KW-0786">Thiamine pyrophosphate</keyword>
<evidence type="ECO:0000256" key="2">
    <source>
        <dbReference type="ARBA" id="ARBA00001964"/>
    </source>
</evidence>
<evidence type="ECO:0000256" key="10">
    <source>
        <dbReference type="ARBA" id="ARBA00023239"/>
    </source>
</evidence>
<dbReference type="Proteomes" id="UP000696573">
    <property type="component" value="Unassembled WGS sequence"/>
</dbReference>
<evidence type="ECO:0000259" key="14">
    <source>
        <dbReference type="Pfam" id="PF02775"/>
    </source>
</evidence>
<feature type="binding site" evidence="11">
    <location>
        <position position="490"/>
    </location>
    <ligand>
        <name>Mg(2+)</name>
        <dbReference type="ChEBI" id="CHEBI:18420"/>
    </ligand>
</feature>
<dbReference type="SUPFAM" id="SSF52467">
    <property type="entry name" value="DHS-like NAD/FAD-binding domain"/>
    <property type="match status" value="1"/>
</dbReference>
<evidence type="ECO:0000256" key="11">
    <source>
        <dbReference type="PIRSR" id="PIRSR036565-2"/>
    </source>
</evidence>
<sequence>MTDTIDLAEYLWLRLKQLGVNTVHGVPGDYNLCALDYIEPLGLHWAGNSNELNAGYAVDAYARVKGIGALITTSGVGELSAINAIAGAYAERSPVVHITGTPPTTAQSSGAFLHHTMGDGDFRRFAKMAQHVVVAQANLCNRDTAPDDVDRVLRMCKLHSRPVYIELPTDMVKTQVPGSRLENAIDLTVPRSPNDQALEAAAAVILDRLYAARQPFLLLDGLLTRYNSREEAGELTRALGIPTCSTAFGKSVLVDRPPNYYGVYAGTTGDQSLHSWVQHCDLVLALGPLFCDSNTFGFTTKPDPALTIAIHKDHVEFGSQDEIKTILNVPMKQLLQAMLGRLDPAKLKSQTTDSTSPLLSSVTKSSPMVSPDASGALHHQELWKFISPHLAEGDIVLADTGTSSIGSSALRLPARCSYITSPLWLSIGFALPAAAGASAAEHDIATAAKRPAGRTILFEGDGSFQMTVQSVSDMIRARLNVIIFVLNNNGYTVERWIHGMEAEYNNIAPWQYLRTADYFGAPQDEESYPVIARRASTWKELTAVLRDPVIIKGQGLAIVELILGESDAPVALQEMAAAAAQKFCS</sequence>
<feature type="domain" description="Thiamine pyrophosphate enzyme central" evidence="13">
    <location>
        <begin position="205"/>
        <end position="337"/>
    </location>
</feature>
<evidence type="ECO:0000259" key="13">
    <source>
        <dbReference type="Pfam" id="PF00205"/>
    </source>
</evidence>
<evidence type="ECO:0000256" key="8">
    <source>
        <dbReference type="ARBA" id="ARBA00022842"/>
    </source>
</evidence>
<evidence type="ECO:0000259" key="15">
    <source>
        <dbReference type="Pfam" id="PF02776"/>
    </source>
</evidence>
<dbReference type="InterPro" id="IPR047214">
    <property type="entry name" value="TPP_PDC_IPDC"/>
</dbReference>
<dbReference type="FunFam" id="3.40.50.970:FF:000019">
    <property type="entry name" value="Pyruvate decarboxylase isozyme"/>
    <property type="match status" value="1"/>
</dbReference>
<dbReference type="InterPro" id="IPR047213">
    <property type="entry name" value="TPP_PYR_PDC_IPDC-like"/>
</dbReference>
<evidence type="ECO:0000313" key="16">
    <source>
        <dbReference type="EMBL" id="CAH0015646.1"/>
    </source>
</evidence>